<feature type="region of interest" description="Disordered" evidence="1">
    <location>
        <begin position="1"/>
        <end position="20"/>
    </location>
</feature>
<dbReference type="AlphaFoldDB" id="A0A7D5TES2"/>
<dbReference type="KEGG" id="hpel:HZS54_08555"/>
<accession>A0A7D5TES2</accession>
<evidence type="ECO:0000259" key="2">
    <source>
        <dbReference type="Pfam" id="PF23921"/>
    </source>
</evidence>
<keyword evidence="4" id="KW-1185">Reference proteome</keyword>
<reference evidence="3 4" key="1">
    <citation type="submission" date="2020-07" db="EMBL/GenBank/DDBJ databases">
        <title>Halosimplex litoreum sp. nov. and Halosimplex rubrum sp. nov., isolated from different salt environments.</title>
        <authorList>
            <person name="Cui H."/>
        </authorList>
    </citation>
    <scope>NUCLEOTIDE SEQUENCE [LARGE SCALE GENOMIC DNA]</scope>
    <source>
        <strain evidence="3 4">R2</strain>
    </source>
</reference>
<organism evidence="3 4">
    <name type="scientific">Halosimplex pelagicum</name>
    <dbReference type="NCBI Taxonomy" id="869886"/>
    <lineage>
        <taxon>Archaea</taxon>
        <taxon>Methanobacteriati</taxon>
        <taxon>Methanobacteriota</taxon>
        <taxon>Stenosarchaea group</taxon>
        <taxon>Halobacteria</taxon>
        <taxon>Halobacteriales</taxon>
        <taxon>Haloarculaceae</taxon>
        <taxon>Halosimplex</taxon>
    </lineage>
</organism>
<evidence type="ECO:0000256" key="1">
    <source>
        <dbReference type="SAM" id="MobiDB-lite"/>
    </source>
</evidence>
<protein>
    <recommendedName>
        <fullName evidence="2">DUF7260 domain-containing protein</fullName>
    </recommendedName>
</protein>
<evidence type="ECO:0000313" key="3">
    <source>
        <dbReference type="EMBL" id="QLH84949.1"/>
    </source>
</evidence>
<feature type="domain" description="DUF7260" evidence="2">
    <location>
        <begin position="14"/>
        <end position="259"/>
    </location>
</feature>
<sequence length="270" mass="28871">MEPVDPDRVTTGDTHLHRARERVRAERDAFVAKADAYEAFADRVAEIGTERPTAAPGVAVSGGVGRAGAPSTPDRCRRVRTAFAETVRPHSVADVDEPEPLTATLRAELPETVAAALAPASEATFSPAVKRGVLGAVEARTGETETVLAALDREADGLSSAVALVEAATAWIAAADETPLSEVGFDPLARRHRRLAGFEDRCDELASERQSTLAATTNQTPDAGVRHRDLVAFCYDGLPVDYPVLSTVARLVETCRSCRRAVRDHLVRRA</sequence>
<gene>
    <name evidence="3" type="ORF">HZS54_08555</name>
</gene>
<evidence type="ECO:0000313" key="4">
    <source>
        <dbReference type="Proteomes" id="UP000509346"/>
    </source>
</evidence>
<dbReference type="Proteomes" id="UP000509346">
    <property type="component" value="Chromosome"/>
</dbReference>
<feature type="region of interest" description="Disordered" evidence="1">
    <location>
        <begin position="54"/>
        <end position="73"/>
    </location>
</feature>
<dbReference type="Pfam" id="PF23921">
    <property type="entry name" value="DUF7260"/>
    <property type="match status" value="1"/>
</dbReference>
<proteinExistence type="predicted"/>
<dbReference type="EMBL" id="CP058909">
    <property type="protein sequence ID" value="QLH84949.1"/>
    <property type="molecule type" value="Genomic_DNA"/>
</dbReference>
<name>A0A7D5TES2_9EURY</name>
<dbReference type="InterPro" id="IPR055684">
    <property type="entry name" value="DUF7260"/>
</dbReference>